<dbReference type="SUPFAM" id="SSF51735">
    <property type="entry name" value="NAD(P)-binding Rossmann-fold domains"/>
    <property type="match status" value="1"/>
</dbReference>
<evidence type="ECO:0000313" key="4">
    <source>
        <dbReference type="EMBL" id="KAH7519375.1"/>
    </source>
</evidence>
<organism evidence="4 5">
    <name type="scientific">Ziziphus jujuba var. spinosa</name>
    <dbReference type="NCBI Taxonomy" id="714518"/>
    <lineage>
        <taxon>Eukaryota</taxon>
        <taxon>Viridiplantae</taxon>
        <taxon>Streptophyta</taxon>
        <taxon>Embryophyta</taxon>
        <taxon>Tracheophyta</taxon>
        <taxon>Spermatophyta</taxon>
        <taxon>Magnoliopsida</taxon>
        <taxon>eudicotyledons</taxon>
        <taxon>Gunneridae</taxon>
        <taxon>Pentapetalae</taxon>
        <taxon>rosids</taxon>
        <taxon>fabids</taxon>
        <taxon>Rosales</taxon>
        <taxon>Rhamnaceae</taxon>
        <taxon>Paliureae</taxon>
        <taxon>Ziziphus</taxon>
    </lineage>
</organism>
<evidence type="ECO:0000259" key="3">
    <source>
        <dbReference type="Pfam" id="PF02826"/>
    </source>
</evidence>
<evidence type="ECO:0000256" key="1">
    <source>
        <dbReference type="ARBA" id="ARBA00021582"/>
    </source>
</evidence>
<name>A0A978UWK9_ZIZJJ</name>
<accession>A0A978UWK9</accession>
<gene>
    <name evidence="4" type="ORF">FEM48_Zijuj08G0029400</name>
</gene>
<feature type="domain" description="D-isomer specific 2-hydroxyacid dehydrogenase NAD-binding" evidence="3">
    <location>
        <begin position="1"/>
        <end position="49"/>
    </location>
</feature>
<keyword evidence="2" id="KW-0560">Oxidoreductase</keyword>
<dbReference type="GO" id="GO:0051287">
    <property type="term" value="F:NAD binding"/>
    <property type="evidence" value="ECO:0007669"/>
    <property type="project" value="InterPro"/>
</dbReference>
<evidence type="ECO:0000313" key="5">
    <source>
        <dbReference type="Proteomes" id="UP000813462"/>
    </source>
</evidence>
<evidence type="ECO:0000256" key="2">
    <source>
        <dbReference type="ARBA" id="ARBA00023002"/>
    </source>
</evidence>
<dbReference type="InterPro" id="IPR006140">
    <property type="entry name" value="D-isomer_DH_NAD-bd"/>
</dbReference>
<comment type="caution">
    <text evidence="4">The sequence shown here is derived from an EMBL/GenBank/DDBJ whole genome shotgun (WGS) entry which is preliminary data.</text>
</comment>
<proteinExistence type="predicted"/>
<dbReference type="PANTHER" id="PTHR42938:SF22">
    <property type="entry name" value="D-3-PHOSPHOGLYCERATE DEHYDROGENASE"/>
    <property type="match status" value="1"/>
</dbReference>
<dbReference type="Gene3D" id="3.40.50.720">
    <property type="entry name" value="NAD(P)-binding Rossmann-like Domain"/>
    <property type="match status" value="1"/>
</dbReference>
<dbReference type="Pfam" id="PF02826">
    <property type="entry name" value="2-Hacid_dh_C"/>
    <property type="match status" value="1"/>
</dbReference>
<dbReference type="PANTHER" id="PTHR42938">
    <property type="entry name" value="FORMATE DEHYDROGENASE 1"/>
    <property type="match status" value="1"/>
</dbReference>
<sequence length="117" mass="12541">MPLTPSTNKILNEETFAKMKKGVRIVNVARGGVIEEDALVKALDSAIVAQHPCLVAAARSTLSIPTLTLPTTFNLRPDDSSRSLVTFLPLRATSASQREILVQSSSGLKLYGQSTFA</sequence>
<dbReference type="InterPro" id="IPR029753">
    <property type="entry name" value="D-isomer_DH_CS"/>
</dbReference>
<dbReference type="Proteomes" id="UP000813462">
    <property type="component" value="Unassembled WGS sequence"/>
</dbReference>
<dbReference type="EMBL" id="JAEACU010000008">
    <property type="protein sequence ID" value="KAH7519375.1"/>
    <property type="molecule type" value="Genomic_DNA"/>
</dbReference>
<dbReference type="PROSITE" id="PS00671">
    <property type="entry name" value="D_2_HYDROXYACID_DH_3"/>
    <property type="match status" value="1"/>
</dbReference>
<dbReference type="AlphaFoldDB" id="A0A978UWK9"/>
<reference evidence="4" key="1">
    <citation type="journal article" date="2021" name="Front. Plant Sci.">
        <title>Chromosome-Scale Genome Assembly for Chinese Sour Jujube and Insights Into Its Genome Evolution and Domestication Signature.</title>
        <authorList>
            <person name="Shen L.-Y."/>
            <person name="Luo H."/>
            <person name="Wang X.-L."/>
            <person name="Wang X.-M."/>
            <person name="Qiu X.-J."/>
            <person name="Liu H."/>
            <person name="Zhou S.-S."/>
            <person name="Jia K.-H."/>
            <person name="Nie S."/>
            <person name="Bao Y.-T."/>
            <person name="Zhang R.-G."/>
            <person name="Yun Q.-Z."/>
            <person name="Chai Y.-H."/>
            <person name="Lu J.-Y."/>
            <person name="Li Y."/>
            <person name="Zhao S.-W."/>
            <person name="Mao J.-F."/>
            <person name="Jia S.-G."/>
            <person name="Mao Y.-M."/>
        </authorList>
    </citation>
    <scope>NUCLEOTIDE SEQUENCE</scope>
    <source>
        <strain evidence="4">AT0</strain>
        <tissue evidence="4">Leaf</tissue>
    </source>
</reference>
<dbReference type="InterPro" id="IPR036291">
    <property type="entry name" value="NAD(P)-bd_dom_sf"/>
</dbReference>
<protein>
    <recommendedName>
        <fullName evidence="1">D-3-phosphoglycerate dehydrogenase</fullName>
    </recommendedName>
</protein>
<dbReference type="GO" id="GO:0004617">
    <property type="term" value="F:phosphoglycerate dehydrogenase activity"/>
    <property type="evidence" value="ECO:0007669"/>
    <property type="project" value="TreeGrafter"/>
</dbReference>